<organism evidence="3 4">
    <name type="scientific">Paractinoplanes durhamensis</name>
    <dbReference type="NCBI Taxonomy" id="113563"/>
    <lineage>
        <taxon>Bacteria</taxon>
        <taxon>Bacillati</taxon>
        <taxon>Actinomycetota</taxon>
        <taxon>Actinomycetes</taxon>
        <taxon>Micromonosporales</taxon>
        <taxon>Micromonosporaceae</taxon>
        <taxon>Paractinoplanes</taxon>
    </lineage>
</organism>
<dbReference type="EMBL" id="BOML01000012">
    <property type="protein sequence ID" value="GID99840.1"/>
    <property type="molecule type" value="Genomic_DNA"/>
</dbReference>
<evidence type="ECO:0000259" key="2">
    <source>
        <dbReference type="Pfam" id="PF16116"/>
    </source>
</evidence>
<dbReference type="Pfam" id="PF16116">
    <property type="entry name" value="DUF4832"/>
    <property type="match status" value="1"/>
</dbReference>
<sequence>MRFLPAAAALVLLVPGTAHAAPAGTTKTMRYAASSASIANPGRGFFTYTETHLAAGTAFACSFAPGKPVTLTVAFKAPAKPGSYALSLALPDPSVRLAATPAYAIQLANAGVWNAGVNRLGVSLRVS</sequence>
<dbReference type="RefSeq" id="WP_203725503.1">
    <property type="nucleotide sequence ID" value="NZ_BAAATX010000015.1"/>
</dbReference>
<comment type="caution">
    <text evidence="3">The sequence shown here is derived from an EMBL/GenBank/DDBJ whole genome shotgun (WGS) entry which is preliminary data.</text>
</comment>
<feature type="chain" id="PRO_5046575587" description="DUF4832 domain-containing protein" evidence="1">
    <location>
        <begin position="21"/>
        <end position="127"/>
    </location>
</feature>
<protein>
    <recommendedName>
        <fullName evidence="2">DUF4832 domain-containing protein</fullName>
    </recommendedName>
</protein>
<feature type="domain" description="DUF4832" evidence="2">
    <location>
        <begin position="60"/>
        <end position="109"/>
    </location>
</feature>
<evidence type="ECO:0000313" key="3">
    <source>
        <dbReference type="EMBL" id="GID99840.1"/>
    </source>
</evidence>
<keyword evidence="1" id="KW-0732">Signal</keyword>
<dbReference type="InterPro" id="IPR032267">
    <property type="entry name" value="DUF4832"/>
</dbReference>
<evidence type="ECO:0000256" key="1">
    <source>
        <dbReference type="SAM" id="SignalP"/>
    </source>
</evidence>
<gene>
    <name evidence="3" type="ORF">Adu01nite_11910</name>
</gene>
<feature type="signal peptide" evidence="1">
    <location>
        <begin position="1"/>
        <end position="20"/>
    </location>
</feature>
<proteinExistence type="predicted"/>
<name>A0ABQ3YQL5_9ACTN</name>
<reference evidence="3 4" key="1">
    <citation type="submission" date="2021-01" db="EMBL/GenBank/DDBJ databases">
        <title>Whole genome shotgun sequence of Actinoplanes durhamensis NBRC 14914.</title>
        <authorList>
            <person name="Komaki H."/>
            <person name="Tamura T."/>
        </authorList>
    </citation>
    <scope>NUCLEOTIDE SEQUENCE [LARGE SCALE GENOMIC DNA]</scope>
    <source>
        <strain evidence="3 4">NBRC 14914</strain>
    </source>
</reference>
<accession>A0ABQ3YQL5</accession>
<keyword evidence="4" id="KW-1185">Reference proteome</keyword>
<evidence type="ECO:0000313" key="4">
    <source>
        <dbReference type="Proteomes" id="UP000637628"/>
    </source>
</evidence>
<dbReference type="Proteomes" id="UP000637628">
    <property type="component" value="Unassembled WGS sequence"/>
</dbReference>